<dbReference type="Gene3D" id="3.10.20.370">
    <property type="match status" value="2"/>
</dbReference>
<dbReference type="EMBL" id="CP092867">
    <property type="protein sequence ID" value="UYV68425.1"/>
    <property type="molecule type" value="Genomic_DNA"/>
</dbReference>
<dbReference type="Pfam" id="PF17919">
    <property type="entry name" value="RT_RNaseH_2"/>
    <property type="match status" value="2"/>
</dbReference>
<dbReference type="InterPro" id="IPR012337">
    <property type="entry name" value="RNaseH-like_sf"/>
</dbReference>
<dbReference type="CDD" id="cd01647">
    <property type="entry name" value="RT_LTR"/>
    <property type="match status" value="2"/>
</dbReference>
<accession>A0ABY6KHU5</accession>
<dbReference type="InterPro" id="IPR041588">
    <property type="entry name" value="Integrase_H2C2"/>
</dbReference>
<dbReference type="PANTHER" id="PTHR37984:SF5">
    <property type="entry name" value="PROTEIN NYNRIN-LIKE"/>
    <property type="match status" value="1"/>
</dbReference>
<reference evidence="6 7" key="1">
    <citation type="submission" date="2022-01" db="EMBL/GenBank/DDBJ databases">
        <title>A chromosomal length assembly of Cordylochernes scorpioides.</title>
        <authorList>
            <person name="Zeh D."/>
            <person name="Zeh J."/>
        </authorList>
    </citation>
    <scope>NUCLEOTIDE SEQUENCE [LARGE SCALE GENOMIC DNA]</scope>
    <source>
        <strain evidence="6">IN4F17</strain>
        <tissue evidence="6">Whole Body</tissue>
    </source>
</reference>
<dbReference type="InterPro" id="IPR000477">
    <property type="entry name" value="RT_dom"/>
</dbReference>
<dbReference type="InterPro" id="IPR001584">
    <property type="entry name" value="Integrase_cat-core"/>
</dbReference>
<evidence type="ECO:0000313" key="7">
    <source>
        <dbReference type="Proteomes" id="UP001235939"/>
    </source>
</evidence>
<keyword evidence="7" id="KW-1185">Reference proteome</keyword>
<dbReference type="Pfam" id="PF22938">
    <property type="entry name" value="Integrase_p58_C"/>
    <property type="match status" value="1"/>
</dbReference>
<evidence type="ECO:0000256" key="3">
    <source>
        <dbReference type="SAM" id="Coils"/>
    </source>
</evidence>
<dbReference type="InterPro" id="IPR054465">
    <property type="entry name" value="Integrase_p58-like_C"/>
</dbReference>
<keyword evidence="2" id="KW-0511">Multifunctional enzyme</keyword>
<gene>
    <name evidence="6" type="ORF">LAZ67_5004287</name>
</gene>
<dbReference type="InterPro" id="IPR050951">
    <property type="entry name" value="Retrovirus_Pol_polyprotein"/>
</dbReference>
<sequence length="1624" mass="186964">MPGEKKDKRKWKNEATWCAPSKLLFQEFGLLLTADSGVLLGRFYELLSPVLLLLSLTVLQLAMQAQNQETREALNLALQAQNQETREALNQAFQAQNQETREALNEALQAQNQETREAFQAQHQELKESLRLKFKCLEDEISSVKGEIKDEISSVKEGMASLKERLAAVETGHQRTPVFQQENNNSGRPLVKVPTFDGQSSWTSFKTQFDVVAQANGWNVRDKASFLAAALGGPAVDVLQMIPEQLRLDFNALIDALESRYGEEHYQQLHVVKFKNRLQEKKESLQDLANDIRRLARLAFPTCPSETQDFMAQQQFIDAIGDPETQKFAKLSSATTLQETFVQAMKHEAAQQASRGSYRVARQVKLDNPERGKGRCAGPVELMTTCLQLAPENPWVSPVVLVKKKDGSTRFCVDYRKLNDITKKDSYPFPRIDATLDTLTGSQWFSTLDLKSGYWQVEMHPDDKEKTAFTTGSGLWQFIVMPFGLCNVPATFERLMEAVLQGLATETCMVYLDDIIVLGKNFEEHLSRTLRPLHRLTESGRPFVWTPDCQRAMEKLKEMLVAAPILAYPRPGDSFILDTDASNTGIGGVLSQVQEGSERVIAYFSKTLSKPERNYCVTRKELLANVKSIEYFHHYLYGQEFILRSDHASLQWLLNLKNPEGQLARWIQRLQEYQVKIQHRPGKRHQNADALSRRPCVPQCGHCARAEDKYGVRQVTVQESDEVEEQHWTGQALGKAQREDRDHLPMINWKESDERTSWEDVAPYSPKTKNLWSLWNSLTLRDSVIYRKWESEDGKHESWKLVLPRSHVPLALQEMHSSPTGVVLVKKKDGSTRFCVDYRKLNDITKKDSYPFPRIDATLDTLTGSQWFSTLDLKSGYCPKKCKLFKKEVAYLGHIISAEGVQTDPEKTETVRMWPTPKDLTQLRSFLGLCTYYRRFIPGFSNIARPLHRLTESGRPFVWTPDCQRAMEKLKEMLVAAPILAYPRPGDSFILDTDASNTGIGGVLSQVQEGSERVIAYFSKTLSKPERNYCVTRKELLANVKSIEYFHHYLYGQEFILRSDHASLQWLLNLKNPEGQLARWIQRLQEYQVKIQHRPGKRHQNADALSRRPCVPQCGHCARAEDKYGVRQVTVQESDEVEEQHWTGQALGKAQREDRDLLPMINWKESEERTSWEDVAPYSPKTKNLWSLWNSLTLRDSVLYRKWESEDGKHESWKLVLPRSHVPLALQEMHSSPTGGHFGIRKTLAKARERFFWPESRADVEKWCRICTQCSARKGPTTRSKGKLKIYNVGAPFERIAIDIVGPFPKSDLGNKYILVIMDYFTKWPAAVPIPDQEASTVSEALLQDWVCNFGVPRILHSDQGRNFETNIFQELCRRLGIEKTRTTPLHPQSDGMVERFKRTLTQHLTMFVDKNQRDWDQHLPMLLMAYRSAEHNSTGYSPARMLFGHELRMPCDVLLGRPEETFENTNEYISHLEERMLTIHQWAREKLHFSSKKMKDRYNVKTSHKTFKEGEMHQWEGPYKIIKCLNDVIFRVQKTPTSKPKVVHYNRLAPFRGMRNSCQERRKIKEGERTKLRGVLQASCCFKSSDCCLPPTPVYFLEDSTNFCLLFCSCFPSPCCSWRDWVK</sequence>
<dbReference type="Gene3D" id="3.10.10.10">
    <property type="entry name" value="HIV Type 1 Reverse Transcriptase, subunit A, domain 1"/>
    <property type="match status" value="1"/>
</dbReference>
<evidence type="ECO:0000256" key="1">
    <source>
        <dbReference type="ARBA" id="ARBA00012493"/>
    </source>
</evidence>
<feature type="domain" description="Integrase catalytic" evidence="5">
    <location>
        <begin position="1288"/>
        <end position="1447"/>
    </location>
</feature>
<dbReference type="InterPro" id="IPR043502">
    <property type="entry name" value="DNA/RNA_pol_sf"/>
</dbReference>
<feature type="coiled-coil region" evidence="3">
    <location>
        <begin position="271"/>
        <end position="298"/>
    </location>
</feature>
<feature type="coiled-coil region" evidence="3">
    <location>
        <begin position="71"/>
        <end position="147"/>
    </location>
</feature>
<dbReference type="Pfam" id="PF17921">
    <property type="entry name" value="Integrase_H2C2"/>
    <property type="match status" value="1"/>
</dbReference>
<dbReference type="Proteomes" id="UP001235939">
    <property type="component" value="Chromosome 05"/>
</dbReference>
<organism evidence="6 7">
    <name type="scientific">Cordylochernes scorpioides</name>
    <dbReference type="NCBI Taxonomy" id="51811"/>
    <lineage>
        <taxon>Eukaryota</taxon>
        <taxon>Metazoa</taxon>
        <taxon>Ecdysozoa</taxon>
        <taxon>Arthropoda</taxon>
        <taxon>Chelicerata</taxon>
        <taxon>Arachnida</taxon>
        <taxon>Pseudoscorpiones</taxon>
        <taxon>Cheliferoidea</taxon>
        <taxon>Chernetidae</taxon>
        <taxon>Cordylochernes</taxon>
    </lineage>
</organism>
<dbReference type="CDD" id="cd09274">
    <property type="entry name" value="RNase_HI_RT_Ty3"/>
    <property type="match status" value="2"/>
</dbReference>
<dbReference type="InterPro" id="IPR041577">
    <property type="entry name" value="RT_RNaseH_2"/>
</dbReference>
<protein>
    <recommendedName>
        <fullName evidence="1">RNA-directed DNA polymerase</fullName>
        <ecNumber evidence="1">2.7.7.49</ecNumber>
    </recommendedName>
</protein>
<dbReference type="Gene3D" id="3.30.420.10">
    <property type="entry name" value="Ribonuclease H-like superfamily/Ribonuclease H"/>
    <property type="match status" value="1"/>
</dbReference>
<evidence type="ECO:0000259" key="4">
    <source>
        <dbReference type="PROSITE" id="PS50878"/>
    </source>
</evidence>
<dbReference type="EC" id="2.7.7.49" evidence="1"/>
<dbReference type="SUPFAM" id="SSF56672">
    <property type="entry name" value="DNA/RNA polymerases"/>
    <property type="match status" value="2"/>
</dbReference>
<evidence type="ECO:0000313" key="6">
    <source>
        <dbReference type="EMBL" id="UYV68425.1"/>
    </source>
</evidence>
<dbReference type="PANTHER" id="PTHR37984">
    <property type="entry name" value="PROTEIN CBG26694"/>
    <property type="match status" value="1"/>
</dbReference>
<feature type="domain" description="Reverse transcriptase" evidence="4">
    <location>
        <begin position="383"/>
        <end position="590"/>
    </location>
</feature>
<dbReference type="Pfam" id="PF00665">
    <property type="entry name" value="rve"/>
    <property type="match status" value="1"/>
</dbReference>
<dbReference type="Gene3D" id="3.30.70.270">
    <property type="match status" value="3"/>
</dbReference>
<dbReference type="Pfam" id="PF00078">
    <property type="entry name" value="RVT_1"/>
    <property type="match status" value="1"/>
</dbReference>
<name>A0ABY6KHU5_9ARAC</name>
<dbReference type="InterPro" id="IPR043128">
    <property type="entry name" value="Rev_trsase/Diguanyl_cyclase"/>
</dbReference>
<dbReference type="Gene3D" id="1.10.340.70">
    <property type="match status" value="1"/>
</dbReference>
<proteinExistence type="predicted"/>
<dbReference type="PROSITE" id="PS50878">
    <property type="entry name" value="RT_POL"/>
    <property type="match status" value="1"/>
</dbReference>
<dbReference type="SUPFAM" id="SSF53098">
    <property type="entry name" value="Ribonuclease H-like"/>
    <property type="match status" value="1"/>
</dbReference>
<evidence type="ECO:0000259" key="5">
    <source>
        <dbReference type="PROSITE" id="PS50994"/>
    </source>
</evidence>
<dbReference type="InterPro" id="IPR036397">
    <property type="entry name" value="RNaseH_sf"/>
</dbReference>
<evidence type="ECO:0000256" key="2">
    <source>
        <dbReference type="ARBA" id="ARBA00023268"/>
    </source>
</evidence>
<keyword evidence="3" id="KW-0175">Coiled coil</keyword>
<dbReference type="PROSITE" id="PS50994">
    <property type="entry name" value="INTEGRASE"/>
    <property type="match status" value="1"/>
</dbReference>